<dbReference type="AlphaFoldDB" id="A0A4Q9DS18"/>
<dbReference type="Pfam" id="PF01408">
    <property type="entry name" value="GFO_IDH_MocA"/>
    <property type="match status" value="1"/>
</dbReference>
<sequence length="343" mass="38552">MTYQREFAKRLSVAVIGVGNHAYRNILPCLHHLPVKLKAVCDINEDLARVTAEQFGCKAYTSTAELYEREQLDAIFLCVSPKLHPQLAIEAFEAGLHVWMEKPVSLRAHEVERMIDMRNGFVAIVGFKKAFMPSTEKAIEIVQSEQYGNLQSMLAVYPMSIPVNGKQVLEEGRFVNWLANGVHPLSLMLAVGGDVEAVTVHQGRNGRSVCLLDFASGAVGNFHMASGPHPIEHYGFYGENWHLEIENSFRVKLQRGMPFEYNKTWNYAPPGTDTGAIVWEPQNHLATLENKALFTQGVYGEMMYFCECILQSRQPEKGSLEFALQLMKVYEAALLSEGKTIRI</sequence>
<dbReference type="RefSeq" id="WP_131014998.1">
    <property type="nucleotide sequence ID" value="NZ_SIRE01000013.1"/>
</dbReference>
<dbReference type="Proteomes" id="UP000293142">
    <property type="component" value="Unassembled WGS sequence"/>
</dbReference>
<dbReference type="Gene3D" id="3.30.360.10">
    <property type="entry name" value="Dihydrodipicolinate Reductase, domain 2"/>
    <property type="match status" value="1"/>
</dbReference>
<dbReference type="InterPro" id="IPR050463">
    <property type="entry name" value="Gfo/Idh/MocA_oxidrdct_glycsds"/>
</dbReference>
<protein>
    <submittedName>
        <fullName evidence="3">Gfo/Idh/MocA family oxidoreductase</fullName>
    </submittedName>
</protein>
<keyword evidence="1" id="KW-0560">Oxidoreductase</keyword>
<name>A0A4Q9DS18_9BACL</name>
<dbReference type="InterPro" id="IPR036291">
    <property type="entry name" value="NAD(P)-bd_dom_sf"/>
</dbReference>
<proteinExistence type="predicted"/>
<keyword evidence="4" id="KW-1185">Reference proteome</keyword>
<dbReference type="OrthoDB" id="9771072at2"/>
<reference evidence="3 4" key="1">
    <citation type="submission" date="2019-02" db="EMBL/GenBank/DDBJ databases">
        <title>Paenibacillus sp. nov., isolated from surface-sterilized tissue of Thalictrum simplex L.</title>
        <authorList>
            <person name="Tuo L."/>
        </authorList>
    </citation>
    <scope>NUCLEOTIDE SEQUENCE [LARGE SCALE GENOMIC DNA]</scope>
    <source>
        <strain evidence="3 4">N2SHLJ1</strain>
    </source>
</reference>
<dbReference type="GO" id="GO:0016491">
    <property type="term" value="F:oxidoreductase activity"/>
    <property type="evidence" value="ECO:0007669"/>
    <property type="project" value="UniProtKB-KW"/>
</dbReference>
<evidence type="ECO:0000313" key="3">
    <source>
        <dbReference type="EMBL" id="TBL76524.1"/>
    </source>
</evidence>
<comment type="caution">
    <text evidence="3">The sequence shown here is derived from an EMBL/GenBank/DDBJ whole genome shotgun (WGS) entry which is preliminary data.</text>
</comment>
<feature type="domain" description="Gfo/Idh/MocA-like oxidoreductase N-terminal" evidence="2">
    <location>
        <begin position="12"/>
        <end position="117"/>
    </location>
</feature>
<dbReference type="SUPFAM" id="SSF51735">
    <property type="entry name" value="NAD(P)-binding Rossmann-fold domains"/>
    <property type="match status" value="1"/>
</dbReference>
<dbReference type="InterPro" id="IPR000683">
    <property type="entry name" value="Gfo/Idh/MocA-like_OxRdtase_N"/>
</dbReference>
<dbReference type="PANTHER" id="PTHR43818">
    <property type="entry name" value="BCDNA.GH03377"/>
    <property type="match status" value="1"/>
</dbReference>
<dbReference type="EMBL" id="SIRE01000013">
    <property type="protein sequence ID" value="TBL76524.1"/>
    <property type="molecule type" value="Genomic_DNA"/>
</dbReference>
<evidence type="ECO:0000259" key="2">
    <source>
        <dbReference type="Pfam" id="PF01408"/>
    </source>
</evidence>
<dbReference type="PANTHER" id="PTHR43818:SF11">
    <property type="entry name" value="BCDNA.GH03377"/>
    <property type="match status" value="1"/>
</dbReference>
<gene>
    <name evidence="3" type="ORF">EYB31_19020</name>
</gene>
<dbReference type="Gene3D" id="3.40.50.720">
    <property type="entry name" value="NAD(P)-binding Rossmann-like Domain"/>
    <property type="match status" value="1"/>
</dbReference>
<organism evidence="3 4">
    <name type="scientific">Paenibacillus thalictri</name>
    <dbReference type="NCBI Taxonomy" id="2527873"/>
    <lineage>
        <taxon>Bacteria</taxon>
        <taxon>Bacillati</taxon>
        <taxon>Bacillota</taxon>
        <taxon>Bacilli</taxon>
        <taxon>Bacillales</taxon>
        <taxon>Paenibacillaceae</taxon>
        <taxon>Paenibacillus</taxon>
    </lineage>
</organism>
<evidence type="ECO:0000313" key="4">
    <source>
        <dbReference type="Proteomes" id="UP000293142"/>
    </source>
</evidence>
<dbReference type="SUPFAM" id="SSF55347">
    <property type="entry name" value="Glyceraldehyde-3-phosphate dehydrogenase-like, C-terminal domain"/>
    <property type="match status" value="1"/>
</dbReference>
<dbReference type="GO" id="GO:0000166">
    <property type="term" value="F:nucleotide binding"/>
    <property type="evidence" value="ECO:0007669"/>
    <property type="project" value="InterPro"/>
</dbReference>
<accession>A0A4Q9DS18</accession>
<evidence type="ECO:0000256" key="1">
    <source>
        <dbReference type="ARBA" id="ARBA00023002"/>
    </source>
</evidence>